<comment type="caution">
    <text evidence="2">The sequence shown here is derived from an EMBL/GenBank/DDBJ whole genome shotgun (WGS) entry which is preliminary data.</text>
</comment>
<proteinExistence type="predicted"/>
<evidence type="ECO:0000313" key="2">
    <source>
        <dbReference type="EMBL" id="MEQ2245574.1"/>
    </source>
</evidence>
<protein>
    <submittedName>
        <fullName evidence="2">Uncharacterized protein</fullName>
    </submittedName>
</protein>
<organism evidence="2 3">
    <name type="scientific">Ilyodon furcidens</name>
    <name type="common">goldbreast splitfin</name>
    <dbReference type="NCBI Taxonomy" id="33524"/>
    <lineage>
        <taxon>Eukaryota</taxon>
        <taxon>Metazoa</taxon>
        <taxon>Chordata</taxon>
        <taxon>Craniata</taxon>
        <taxon>Vertebrata</taxon>
        <taxon>Euteleostomi</taxon>
        <taxon>Actinopterygii</taxon>
        <taxon>Neopterygii</taxon>
        <taxon>Teleostei</taxon>
        <taxon>Neoteleostei</taxon>
        <taxon>Acanthomorphata</taxon>
        <taxon>Ovalentaria</taxon>
        <taxon>Atherinomorphae</taxon>
        <taxon>Cyprinodontiformes</taxon>
        <taxon>Goodeidae</taxon>
        <taxon>Ilyodon</taxon>
    </lineage>
</organism>
<accession>A0ABV0UL39</accession>
<dbReference type="Proteomes" id="UP001482620">
    <property type="component" value="Unassembled WGS sequence"/>
</dbReference>
<gene>
    <name evidence="2" type="ORF">ILYODFUR_029317</name>
</gene>
<keyword evidence="3" id="KW-1185">Reference proteome</keyword>
<evidence type="ECO:0000313" key="3">
    <source>
        <dbReference type="Proteomes" id="UP001482620"/>
    </source>
</evidence>
<name>A0ABV0UL39_9TELE</name>
<dbReference type="EMBL" id="JAHRIQ010073663">
    <property type="protein sequence ID" value="MEQ2245574.1"/>
    <property type="molecule type" value="Genomic_DNA"/>
</dbReference>
<sequence>MANCWLHGDRSTLDLGQIQRRSEPQASKGSPEHRNPKRTITGTTTTPQRRARESQRGTTKQPQCRIPRELER</sequence>
<feature type="region of interest" description="Disordered" evidence="1">
    <location>
        <begin position="1"/>
        <end position="72"/>
    </location>
</feature>
<reference evidence="2 3" key="1">
    <citation type="submission" date="2021-06" db="EMBL/GenBank/DDBJ databases">
        <authorList>
            <person name="Palmer J.M."/>
        </authorList>
    </citation>
    <scope>NUCLEOTIDE SEQUENCE [LARGE SCALE GENOMIC DNA]</scope>
    <source>
        <strain evidence="3">if_2019</strain>
        <tissue evidence="2">Muscle</tissue>
    </source>
</reference>
<evidence type="ECO:0000256" key="1">
    <source>
        <dbReference type="SAM" id="MobiDB-lite"/>
    </source>
</evidence>